<dbReference type="GO" id="GO:0016020">
    <property type="term" value="C:membrane"/>
    <property type="evidence" value="ECO:0007669"/>
    <property type="project" value="InterPro"/>
</dbReference>
<evidence type="ECO:0000313" key="7">
    <source>
        <dbReference type="EMBL" id="NMM44485.1"/>
    </source>
</evidence>
<dbReference type="SMART" id="SM00304">
    <property type="entry name" value="HAMP"/>
    <property type="match status" value="1"/>
</dbReference>
<organism evidence="7 8">
    <name type="scientific">Pacificispira spongiicola</name>
    <dbReference type="NCBI Taxonomy" id="2729598"/>
    <lineage>
        <taxon>Bacteria</taxon>
        <taxon>Pseudomonadati</taxon>
        <taxon>Pseudomonadota</taxon>
        <taxon>Alphaproteobacteria</taxon>
        <taxon>Rhodospirillales</taxon>
        <taxon>Rhodospirillaceae</taxon>
        <taxon>Pacificispira</taxon>
    </lineage>
</organism>
<feature type="domain" description="Methyl-accepting transducer" evidence="5">
    <location>
        <begin position="391"/>
        <end position="620"/>
    </location>
</feature>
<keyword evidence="4" id="KW-1133">Transmembrane helix</keyword>
<dbReference type="RefSeq" id="WP_169624767.1">
    <property type="nucleotide sequence ID" value="NZ_JABBNT010000002.1"/>
</dbReference>
<reference evidence="7 8" key="1">
    <citation type="submission" date="2020-04" db="EMBL/GenBank/DDBJ databases">
        <title>Rhodospirillaceae bacterium KN72 isolated from deep sea.</title>
        <authorList>
            <person name="Zhang D.-C."/>
        </authorList>
    </citation>
    <scope>NUCLEOTIDE SEQUENCE [LARGE SCALE GENOMIC DNA]</scope>
    <source>
        <strain evidence="7 8">KN72</strain>
    </source>
</reference>
<dbReference type="InterPro" id="IPR003660">
    <property type="entry name" value="HAMP_dom"/>
</dbReference>
<dbReference type="Gene3D" id="1.10.287.950">
    <property type="entry name" value="Methyl-accepting chemotaxis protein"/>
    <property type="match status" value="1"/>
</dbReference>
<dbReference type="SUPFAM" id="SSF58104">
    <property type="entry name" value="Methyl-accepting chemotaxis protein (MCP) signaling domain"/>
    <property type="match status" value="1"/>
</dbReference>
<proteinExistence type="inferred from homology"/>
<evidence type="ECO:0000313" key="8">
    <source>
        <dbReference type="Proteomes" id="UP000539372"/>
    </source>
</evidence>
<dbReference type="InterPro" id="IPR032255">
    <property type="entry name" value="HBM"/>
</dbReference>
<sequence length="654" mass="70359">MQTPTVGFFKSASIRTQITVLSGMALAGLLIVAGAFVVGDSLRKAEGERAFAAASDKELTNAIAYGFLNARRREKDFLIRKEDSYVAKHREVMGKIFADLARLHALPIDDDIQHLVEGLNAYDAQFDKVAESWRTIGLDETQGLMGALRTSVHDVEERLAGYNEDRLTVIMLMMRRHEKDFLMRLDEKYVDRMDKRYAEFQEALPTSSVPAGERAEVDALMQKYLSDFRQAAALRLDLVAQESQLSDLFSATEPAFDRIAAYFNAQAADALAESDATAARVFASIVAVVVVAVLAMAIIATLIVRAVSRPIAAMTDAMTCLSQGKKDIAIPATEYANELGRMATSVEVFKDAMLAADEAARQRTLDAEAKEKRAELLRQITREFEEGSKESLDKVDLAVRSMEENSENMANAAGTAAEQSTAVSAAAIQASANVQTVASATEELSASISEIGTQIQLSSQIAGNAVRQARDTDGMVKELAVSAEQIEAAIGLINEIADQTNLLALNATIEAARAGEAGKGFAVVASEVKSLATQTGRVTEEISAQISAVQRNTREVVVAIGGITGTINQVNDAASAIAAAVEEQTTATREIARNVEEAAHGTEEVTRNIEGVSESVNVTDRSAADVRKSAGDVGKQSRILKDLVQSFLSRVRET</sequence>
<dbReference type="Proteomes" id="UP000539372">
    <property type="component" value="Unassembled WGS sequence"/>
</dbReference>
<evidence type="ECO:0000259" key="6">
    <source>
        <dbReference type="PROSITE" id="PS50885"/>
    </source>
</evidence>
<name>A0A7Y0DZK8_9PROT</name>
<dbReference type="GO" id="GO:0009306">
    <property type="term" value="P:protein secretion"/>
    <property type="evidence" value="ECO:0007669"/>
    <property type="project" value="InterPro"/>
</dbReference>
<dbReference type="PANTHER" id="PTHR32089:SF112">
    <property type="entry name" value="LYSOZYME-LIKE PROTEIN-RELATED"/>
    <property type="match status" value="1"/>
</dbReference>
<dbReference type="Pfam" id="PF00015">
    <property type="entry name" value="MCPsignal"/>
    <property type="match status" value="1"/>
</dbReference>
<feature type="transmembrane region" description="Helical" evidence="4">
    <location>
        <begin position="20"/>
        <end position="39"/>
    </location>
</feature>
<dbReference type="PROSITE" id="PS50111">
    <property type="entry name" value="CHEMOTAXIS_TRANSDUC_2"/>
    <property type="match status" value="1"/>
</dbReference>
<dbReference type="PROSITE" id="PS50885">
    <property type="entry name" value="HAMP"/>
    <property type="match status" value="1"/>
</dbReference>
<protein>
    <submittedName>
        <fullName evidence="7">Methyl-accepting chemotaxis protein</fullName>
    </submittedName>
</protein>
<feature type="domain" description="HAMP" evidence="6">
    <location>
        <begin position="305"/>
        <end position="358"/>
    </location>
</feature>
<keyword evidence="8" id="KW-1185">Reference proteome</keyword>
<keyword evidence="1 3" id="KW-0807">Transducer</keyword>
<dbReference type="PANTHER" id="PTHR32089">
    <property type="entry name" value="METHYL-ACCEPTING CHEMOTAXIS PROTEIN MCPB"/>
    <property type="match status" value="1"/>
</dbReference>
<dbReference type="AlphaFoldDB" id="A0A7Y0DZK8"/>
<dbReference type="InterPro" id="IPR004089">
    <property type="entry name" value="MCPsignal_dom"/>
</dbReference>
<evidence type="ECO:0000256" key="3">
    <source>
        <dbReference type="PROSITE-ProRule" id="PRU00284"/>
    </source>
</evidence>
<comment type="similarity">
    <text evidence="2">Belongs to the methyl-accepting chemotaxis (MCP) protein family.</text>
</comment>
<dbReference type="SMART" id="SM00283">
    <property type="entry name" value="MA"/>
    <property type="match status" value="1"/>
</dbReference>
<evidence type="ECO:0000256" key="2">
    <source>
        <dbReference type="ARBA" id="ARBA00029447"/>
    </source>
</evidence>
<gene>
    <name evidence="7" type="ORF">HH303_08340</name>
</gene>
<evidence type="ECO:0000259" key="5">
    <source>
        <dbReference type="PROSITE" id="PS50111"/>
    </source>
</evidence>
<evidence type="ECO:0000256" key="1">
    <source>
        <dbReference type="ARBA" id="ARBA00023224"/>
    </source>
</evidence>
<keyword evidence="4" id="KW-0812">Transmembrane</keyword>
<dbReference type="Gene3D" id="6.10.340.10">
    <property type="match status" value="1"/>
</dbReference>
<accession>A0A7Y0DZK8</accession>
<dbReference type="EMBL" id="JABBNT010000002">
    <property type="protein sequence ID" value="NMM44485.1"/>
    <property type="molecule type" value="Genomic_DNA"/>
</dbReference>
<dbReference type="GO" id="GO:0007165">
    <property type="term" value="P:signal transduction"/>
    <property type="evidence" value="ECO:0007669"/>
    <property type="project" value="UniProtKB-KW"/>
</dbReference>
<keyword evidence="4" id="KW-0472">Membrane</keyword>
<comment type="caution">
    <text evidence="7">The sequence shown here is derived from an EMBL/GenBank/DDBJ whole genome shotgun (WGS) entry which is preliminary data.</text>
</comment>
<feature type="transmembrane region" description="Helical" evidence="4">
    <location>
        <begin position="281"/>
        <end position="304"/>
    </location>
</feature>
<dbReference type="SMART" id="SM01358">
    <property type="entry name" value="HBM"/>
    <property type="match status" value="1"/>
</dbReference>
<evidence type="ECO:0000256" key="4">
    <source>
        <dbReference type="SAM" id="Phobius"/>
    </source>
</evidence>